<evidence type="ECO:0000313" key="2">
    <source>
        <dbReference type="EMBL" id="KPL91621.1"/>
    </source>
</evidence>
<dbReference type="GO" id="GO:0016853">
    <property type="term" value="F:isomerase activity"/>
    <property type="evidence" value="ECO:0007669"/>
    <property type="project" value="TreeGrafter"/>
</dbReference>
<protein>
    <recommendedName>
        <fullName evidence="4">Phenazine biosynthesis protein PhzF</fullName>
    </recommendedName>
</protein>
<dbReference type="NCBIfam" id="TIGR00654">
    <property type="entry name" value="PhzF_family"/>
    <property type="match status" value="1"/>
</dbReference>
<proteinExistence type="predicted"/>
<keyword evidence="3" id="KW-1185">Reference proteome</keyword>
<dbReference type="SUPFAM" id="SSF54506">
    <property type="entry name" value="Diaminopimelate epimerase-like"/>
    <property type="match status" value="1"/>
</dbReference>
<dbReference type="GO" id="GO:0005737">
    <property type="term" value="C:cytoplasm"/>
    <property type="evidence" value="ECO:0007669"/>
    <property type="project" value="TreeGrafter"/>
</dbReference>
<dbReference type="PIRSF" id="PIRSF016184">
    <property type="entry name" value="PhzC_PhzF"/>
    <property type="match status" value="1"/>
</dbReference>
<evidence type="ECO:0000313" key="3">
    <source>
        <dbReference type="Proteomes" id="UP000050277"/>
    </source>
</evidence>
<gene>
    <name evidence="2" type="ORF">SE18_01060</name>
</gene>
<dbReference type="Proteomes" id="UP000050277">
    <property type="component" value="Unassembled WGS sequence"/>
</dbReference>
<dbReference type="Pfam" id="PF02567">
    <property type="entry name" value="PhzC-PhzF"/>
    <property type="match status" value="1"/>
</dbReference>
<evidence type="ECO:0008006" key="4">
    <source>
        <dbReference type="Google" id="ProtNLM"/>
    </source>
</evidence>
<accession>A0A0P6YLY0</accession>
<dbReference type="PANTHER" id="PTHR13774">
    <property type="entry name" value="PHENAZINE BIOSYNTHESIS PROTEIN"/>
    <property type="match status" value="1"/>
</dbReference>
<feature type="active site" evidence="1">
    <location>
        <position position="48"/>
    </location>
</feature>
<sequence>MPRWREIVQVDAFARVPFTGNSAAVLLDTAGLDPVVMQRLAREMNVSETAFVLPSSQADLQLRWFTPTVEVPLCGHATVAACHALAERGHLVIPGQYTIETASGILAVELQASETSACKVWLDIPVPEFEPLDLQIVALAAALGLDEADIRSDVPPTRGGEYGYIGCHNLANLLAIKPNMNDVRFLCQSHQLTALTLYCLEGLDAESAVHVRFFGPVIGIDEDPVTGSAQGPLGALLVGVGLIAQADGSNVVQYRAEQGDAMGRPGRVEVAVEFDQDAQVMSSRIGGEALTILRGHVLA</sequence>
<dbReference type="STRING" id="70996.SE18_01060"/>
<dbReference type="InterPro" id="IPR003719">
    <property type="entry name" value="Phenazine_PhzF-like"/>
</dbReference>
<dbReference type="EMBL" id="LGKP01000004">
    <property type="protein sequence ID" value="KPL91621.1"/>
    <property type="molecule type" value="Genomic_DNA"/>
</dbReference>
<dbReference type="Gene3D" id="3.10.310.10">
    <property type="entry name" value="Diaminopimelate Epimerase, Chain A, domain 1"/>
    <property type="match status" value="2"/>
</dbReference>
<organism evidence="2 3">
    <name type="scientific">Herpetosiphon geysericola</name>
    <dbReference type="NCBI Taxonomy" id="70996"/>
    <lineage>
        <taxon>Bacteria</taxon>
        <taxon>Bacillati</taxon>
        <taxon>Chloroflexota</taxon>
        <taxon>Chloroflexia</taxon>
        <taxon>Herpetosiphonales</taxon>
        <taxon>Herpetosiphonaceae</taxon>
        <taxon>Herpetosiphon</taxon>
    </lineage>
</organism>
<evidence type="ECO:0000256" key="1">
    <source>
        <dbReference type="PIRSR" id="PIRSR016184-1"/>
    </source>
</evidence>
<comment type="caution">
    <text evidence="2">The sequence shown here is derived from an EMBL/GenBank/DDBJ whole genome shotgun (WGS) entry which is preliminary data.</text>
</comment>
<dbReference type="AlphaFoldDB" id="A0A0P6YLY0"/>
<name>A0A0P6YLY0_9CHLR</name>
<dbReference type="RefSeq" id="WP_054532566.1">
    <property type="nucleotide sequence ID" value="NZ_LGKP01000004.1"/>
</dbReference>
<dbReference type="PATRIC" id="fig|70996.4.peg.612"/>
<dbReference type="OrthoDB" id="9788221at2"/>
<reference evidence="2 3" key="1">
    <citation type="submission" date="2015-07" db="EMBL/GenBank/DDBJ databases">
        <title>Whole genome sequence of Herpetosiphon geysericola DSM 7119.</title>
        <authorList>
            <person name="Hemp J."/>
            <person name="Ward L.M."/>
            <person name="Pace L.A."/>
            <person name="Fischer W.W."/>
        </authorList>
    </citation>
    <scope>NUCLEOTIDE SEQUENCE [LARGE SCALE GENOMIC DNA]</scope>
    <source>
        <strain evidence="2 3">DSM 7119</strain>
    </source>
</reference>